<organism evidence="2">
    <name type="scientific">Human herpesvirus 2</name>
    <name type="common">HHV-2</name>
    <name type="synonym">Human herpes simplex virus 2</name>
    <dbReference type="NCBI Taxonomy" id="10310"/>
    <lineage>
        <taxon>Viruses</taxon>
        <taxon>Duplodnaviria</taxon>
        <taxon>Heunggongvirae</taxon>
        <taxon>Peploviricota</taxon>
        <taxon>Herviviricetes</taxon>
        <taxon>Herpesvirales</taxon>
        <taxon>Orthoherpesviridae</taxon>
        <taxon>Alphaherpesvirinae</taxon>
        <taxon>Simplexvirus</taxon>
        <taxon>Simplexvirus humanalpha2</taxon>
    </lineage>
</organism>
<protein>
    <submittedName>
        <fullName evidence="2">Uncharacterized protein</fullName>
    </submittedName>
</protein>
<feature type="region of interest" description="Disordered" evidence="1">
    <location>
        <begin position="17"/>
        <end position="60"/>
    </location>
</feature>
<evidence type="ECO:0000256" key="1">
    <source>
        <dbReference type="SAM" id="MobiDB-lite"/>
    </source>
</evidence>
<sequence>MSLSIPQACGAAGCLTKKRGGDLEGAGREAGPPCRVPRVPPSPRPPARCFLFGRGGERGP</sequence>
<organismHost>
    <name type="scientific">Homo sapiens</name>
    <name type="common">Human</name>
    <dbReference type="NCBI Taxonomy" id="9606"/>
</organismHost>
<reference evidence="2" key="1">
    <citation type="submission" date="2018-08" db="EMBL/GenBank/DDBJ databases">
        <title>HSV2 whole genome sequences from clinical isolates.</title>
        <authorList>
            <person name="Roychoudhury P."/>
            <person name="Greninger A.L."/>
            <person name="Jerome K.R."/>
            <person name="Johnston C."/>
            <person name="Wald A."/>
            <person name="Xie H."/>
        </authorList>
    </citation>
    <scope>NUCLEOTIDE SEQUENCE</scope>
    <source>
        <strain evidence="2">2000-3429</strain>
    </source>
</reference>
<name>A0A481TVC9_HHV2</name>
<accession>A0A481TVC9</accession>
<evidence type="ECO:0000313" key="2">
    <source>
        <dbReference type="EMBL" id="QBH85250.1"/>
    </source>
</evidence>
<feature type="compositionally biased region" description="Pro residues" evidence="1">
    <location>
        <begin position="34"/>
        <end position="46"/>
    </location>
</feature>
<proteinExistence type="predicted"/>
<dbReference type="EMBL" id="MH790661">
    <property type="protein sequence ID" value="QBH85250.1"/>
    <property type="molecule type" value="Genomic_DNA"/>
</dbReference>